<dbReference type="RefSeq" id="WP_194198869.1">
    <property type="nucleotide sequence ID" value="NZ_CP045227.1"/>
</dbReference>
<dbReference type="AlphaFoldDB" id="A0A5P8WI32"/>
<gene>
    <name evidence="1" type="ORF">GXM_08973</name>
</gene>
<sequence>MLFCGVTSSGETITYDQEREFVPPLAVFVERDLGEREQLAICMAKGFGIIV</sequence>
<accession>A0A5P8WI32</accession>
<evidence type="ECO:0000313" key="1">
    <source>
        <dbReference type="EMBL" id="QFS51479.1"/>
    </source>
</evidence>
<protein>
    <submittedName>
        <fullName evidence="1">Uncharacterized protein</fullName>
    </submittedName>
</protein>
<dbReference type="EMBL" id="CP045227">
    <property type="protein sequence ID" value="QFS51479.1"/>
    <property type="molecule type" value="Genomic_DNA"/>
</dbReference>
<dbReference type="KEGG" id="nsh:GXM_08973"/>
<reference evidence="1 2" key="1">
    <citation type="submission" date="2019-10" db="EMBL/GenBank/DDBJ databases">
        <title>Genomic and transcriptomic insights into the perfect genentic adaptation of a filamentous nitrogen-fixing cyanobacterium to rice fields.</title>
        <authorList>
            <person name="Chen Z."/>
        </authorList>
    </citation>
    <scope>NUCLEOTIDE SEQUENCE [LARGE SCALE GENOMIC DNA]</scope>
    <source>
        <strain evidence="1">CCNUC1</strain>
    </source>
</reference>
<organism evidence="1 2">
    <name type="scientific">Nostoc sphaeroides CCNUC1</name>
    <dbReference type="NCBI Taxonomy" id="2653204"/>
    <lineage>
        <taxon>Bacteria</taxon>
        <taxon>Bacillati</taxon>
        <taxon>Cyanobacteriota</taxon>
        <taxon>Cyanophyceae</taxon>
        <taxon>Nostocales</taxon>
        <taxon>Nostocaceae</taxon>
        <taxon>Nostoc</taxon>
    </lineage>
</organism>
<evidence type="ECO:0000313" key="2">
    <source>
        <dbReference type="Proteomes" id="UP000326678"/>
    </source>
</evidence>
<name>A0A5P8WI32_9NOSO</name>
<proteinExistence type="predicted"/>
<dbReference type="Proteomes" id="UP000326678">
    <property type="component" value="Chromosome Gxm2"/>
</dbReference>
<keyword evidence="2" id="KW-1185">Reference proteome</keyword>